<dbReference type="GO" id="GO:0005886">
    <property type="term" value="C:plasma membrane"/>
    <property type="evidence" value="ECO:0007669"/>
    <property type="project" value="UniProtKB-SubCell"/>
</dbReference>
<accession>A0A921DX57</accession>
<dbReference type="GO" id="GO:0015740">
    <property type="term" value="P:C4-dicarboxylate transport"/>
    <property type="evidence" value="ECO:0007669"/>
    <property type="project" value="TreeGrafter"/>
</dbReference>
<evidence type="ECO:0000256" key="1">
    <source>
        <dbReference type="ARBA" id="ARBA00004429"/>
    </source>
</evidence>
<evidence type="ECO:0000256" key="3">
    <source>
        <dbReference type="ARBA" id="ARBA00022475"/>
    </source>
</evidence>
<proteinExistence type="inferred from homology"/>
<feature type="transmembrane region" description="Helical" evidence="9">
    <location>
        <begin position="86"/>
        <end position="108"/>
    </location>
</feature>
<comment type="subcellular location">
    <subcellularLocation>
        <location evidence="1">Cell inner membrane</location>
        <topology evidence="1">Multi-pass membrane protein</topology>
    </subcellularLocation>
</comment>
<dbReference type="Proteomes" id="UP000763505">
    <property type="component" value="Unassembled WGS sequence"/>
</dbReference>
<feature type="transmembrane region" description="Helical" evidence="9">
    <location>
        <begin position="48"/>
        <end position="66"/>
    </location>
</feature>
<reference evidence="11" key="2">
    <citation type="submission" date="2021-09" db="EMBL/GenBank/DDBJ databases">
        <authorList>
            <person name="Gilroy R."/>
        </authorList>
    </citation>
    <scope>NUCLEOTIDE SEQUENCE</scope>
    <source>
        <strain evidence="11">6019</strain>
    </source>
</reference>
<dbReference type="GO" id="GO:0022857">
    <property type="term" value="F:transmembrane transporter activity"/>
    <property type="evidence" value="ECO:0007669"/>
    <property type="project" value="TreeGrafter"/>
</dbReference>
<protein>
    <submittedName>
        <fullName evidence="11">TRAP transporter small permease</fullName>
    </submittedName>
</protein>
<keyword evidence="2" id="KW-0813">Transport</keyword>
<dbReference type="InterPro" id="IPR007387">
    <property type="entry name" value="TRAP_DctQ"/>
</dbReference>
<gene>
    <name evidence="11" type="ORF">K8V35_05570</name>
</gene>
<organism evidence="11 12">
    <name type="scientific">Aliicoccus persicus</name>
    <dbReference type="NCBI Taxonomy" id="930138"/>
    <lineage>
        <taxon>Bacteria</taxon>
        <taxon>Bacillati</taxon>
        <taxon>Bacillota</taxon>
        <taxon>Bacilli</taxon>
        <taxon>Bacillales</taxon>
        <taxon>Staphylococcaceae</taxon>
        <taxon>Aliicoccus</taxon>
    </lineage>
</organism>
<evidence type="ECO:0000256" key="2">
    <source>
        <dbReference type="ARBA" id="ARBA00022448"/>
    </source>
</evidence>
<keyword evidence="3" id="KW-1003">Cell membrane</keyword>
<evidence type="ECO:0000259" key="10">
    <source>
        <dbReference type="Pfam" id="PF04290"/>
    </source>
</evidence>
<evidence type="ECO:0000256" key="4">
    <source>
        <dbReference type="ARBA" id="ARBA00022519"/>
    </source>
</evidence>
<dbReference type="AlphaFoldDB" id="A0A921DX57"/>
<comment type="similarity">
    <text evidence="8">Belongs to the TRAP transporter small permease family.</text>
</comment>
<dbReference type="PANTHER" id="PTHR35011:SF2">
    <property type="entry name" value="2,3-DIKETO-L-GULONATE TRAP TRANSPORTER SMALL PERMEASE PROTEIN YIAM"/>
    <property type="match status" value="1"/>
</dbReference>
<feature type="transmembrane region" description="Helical" evidence="9">
    <location>
        <begin position="128"/>
        <end position="146"/>
    </location>
</feature>
<feature type="transmembrane region" description="Helical" evidence="9">
    <location>
        <begin position="12"/>
        <end position="36"/>
    </location>
</feature>
<evidence type="ECO:0000256" key="7">
    <source>
        <dbReference type="ARBA" id="ARBA00023136"/>
    </source>
</evidence>
<evidence type="ECO:0000256" key="9">
    <source>
        <dbReference type="SAM" id="Phobius"/>
    </source>
</evidence>
<name>A0A921DX57_9STAP</name>
<keyword evidence="6 9" id="KW-1133">Transmembrane helix</keyword>
<dbReference type="PANTHER" id="PTHR35011">
    <property type="entry name" value="2,3-DIKETO-L-GULONATE TRAP TRANSPORTER SMALL PERMEASE PROTEIN YIAM"/>
    <property type="match status" value="1"/>
</dbReference>
<evidence type="ECO:0000256" key="5">
    <source>
        <dbReference type="ARBA" id="ARBA00022692"/>
    </source>
</evidence>
<keyword evidence="4" id="KW-0997">Cell inner membrane</keyword>
<evidence type="ECO:0000256" key="6">
    <source>
        <dbReference type="ARBA" id="ARBA00022989"/>
    </source>
</evidence>
<reference evidence="11" key="1">
    <citation type="journal article" date="2021" name="PeerJ">
        <title>Extensive microbial diversity within the chicken gut microbiome revealed by metagenomics and culture.</title>
        <authorList>
            <person name="Gilroy R."/>
            <person name="Ravi A."/>
            <person name="Getino M."/>
            <person name="Pursley I."/>
            <person name="Horton D.L."/>
            <person name="Alikhan N.F."/>
            <person name="Baker D."/>
            <person name="Gharbi K."/>
            <person name="Hall N."/>
            <person name="Watson M."/>
            <person name="Adriaenssens E.M."/>
            <person name="Foster-Nyarko E."/>
            <person name="Jarju S."/>
            <person name="Secka A."/>
            <person name="Antonio M."/>
            <person name="Oren A."/>
            <person name="Chaudhuri R.R."/>
            <person name="La Ragione R."/>
            <person name="Hildebrand F."/>
            <person name="Pallen M.J."/>
        </authorList>
    </citation>
    <scope>NUCLEOTIDE SEQUENCE</scope>
    <source>
        <strain evidence="11">6019</strain>
    </source>
</reference>
<keyword evidence="7 9" id="KW-0472">Membrane</keyword>
<evidence type="ECO:0000313" key="12">
    <source>
        <dbReference type="Proteomes" id="UP000763505"/>
    </source>
</evidence>
<feature type="domain" description="Tripartite ATP-independent periplasmic transporters DctQ component" evidence="10">
    <location>
        <begin position="25"/>
        <end position="151"/>
    </location>
</feature>
<sequence>MFEKLDLALSKVLEFIMVVGLVITVIMTFVQVVLRYVFSTSLPWSQEFLMLTFVYSVFAGAAYLAYKNEHLVVDLFDNLSDRTNKIFSLLEIIVTLTVLFVFAYFGWILVQQNLQSGQTLTLLPYKRAYLYMAIPVSAIFMIYFYLRRFFKVCFGSS</sequence>
<dbReference type="InterPro" id="IPR055348">
    <property type="entry name" value="DctQ"/>
</dbReference>
<keyword evidence="5 9" id="KW-0812">Transmembrane</keyword>
<dbReference type="Pfam" id="PF04290">
    <property type="entry name" value="DctQ"/>
    <property type="match status" value="1"/>
</dbReference>
<evidence type="ECO:0000313" key="11">
    <source>
        <dbReference type="EMBL" id="HJE19802.1"/>
    </source>
</evidence>
<dbReference type="EMBL" id="DYYI01000060">
    <property type="protein sequence ID" value="HJE19802.1"/>
    <property type="molecule type" value="Genomic_DNA"/>
</dbReference>
<comment type="caution">
    <text evidence="11">The sequence shown here is derived from an EMBL/GenBank/DDBJ whole genome shotgun (WGS) entry which is preliminary data.</text>
</comment>
<evidence type="ECO:0000256" key="8">
    <source>
        <dbReference type="ARBA" id="ARBA00038436"/>
    </source>
</evidence>